<evidence type="ECO:0008006" key="3">
    <source>
        <dbReference type="Google" id="ProtNLM"/>
    </source>
</evidence>
<organism evidence="1 2">
    <name type="scientific">Geosporobacter subterraneus DSM 17957</name>
    <dbReference type="NCBI Taxonomy" id="1121919"/>
    <lineage>
        <taxon>Bacteria</taxon>
        <taxon>Bacillati</taxon>
        <taxon>Bacillota</taxon>
        <taxon>Clostridia</taxon>
        <taxon>Peptostreptococcales</taxon>
        <taxon>Thermotaleaceae</taxon>
        <taxon>Geosporobacter</taxon>
    </lineage>
</organism>
<gene>
    <name evidence="1" type="ORF">SAMN02745975_02241</name>
</gene>
<dbReference type="Proteomes" id="UP000184536">
    <property type="component" value="Unassembled WGS sequence"/>
</dbReference>
<dbReference type="AlphaFoldDB" id="A0A1M6JUG1"/>
<proteinExistence type="predicted"/>
<keyword evidence="2" id="KW-1185">Reference proteome</keyword>
<dbReference type="STRING" id="1121919.SAMN02745975_02241"/>
<reference evidence="2" key="1">
    <citation type="submission" date="2016-11" db="EMBL/GenBank/DDBJ databases">
        <authorList>
            <person name="Varghese N."/>
            <person name="Submissions S."/>
        </authorList>
    </citation>
    <scope>NUCLEOTIDE SEQUENCE [LARGE SCALE GENOMIC DNA]</scope>
    <source>
        <strain evidence="2">DSM 17957</strain>
    </source>
</reference>
<dbReference type="RefSeq" id="WP_110941363.1">
    <property type="nucleotide sequence ID" value="NZ_FQZV01000027.1"/>
</dbReference>
<dbReference type="OrthoDB" id="2112405at2"/>
<accession>A0A1M6JUG1</accession>
<sequence length="78" mass="9058">MISHVLNYSMDSGLPITIIYQGKDEITKRKIKVLSWQGDRIRAYCCLRKECRVFSIQGILAAVIYDRKRDSGYSQGYH</sequence>
<evidence type="ECO:0000313" key="2">
    <source>
        <dbReference type="Proteomes" id="UP000184536"/>
    </source>
</evidence>
<protein>
    <recommendedName>
        <fullName evidence="3">WYL domain-containing protein</fullName>
    </recommendedName>
</protein>
<dbReference type="EMBL" id="FQZV01000027">
    <property type="protein sequence ID" value="SHJ50337.1"/>
    <property type="molecule type" value="Genomic_DNA"/>
</dbReference>
<evidence type="ECO:0000313" key="1">
    <source>
        <dbReference type="EMBL" id="SHJ50337.1"/>
    </source>
</evidence>
<name>A0A1M6JUG1_9FIRM</name>